<sequence length="326" mass="36615">MEFPETEDCKDLHTWPVCATITPRAARGIFSARSLGVEQSKKPEDGNPGNEEDSVYSCSCSSCDSDEEEEEEDKLNKFQKRMLKEHKEAVAKAASKTDKINVIKERDRRKRIKTSCDHLRDLLPNFEGRKNDMASVLEMTVKYLELVQVLIPPQQRSTILSVPKELYEKWQKPGVRTQMEKLPSAQERDPGTSGRRKIRKKISTKRCPANPAVNEKQDLTITVRSPHTSTPINLPSTSVSICTEPSTRPERKSEVAFNLETSSASPEIRAQGKSVLLPMTEPCRQTLVSLATRWFADSPSVWGSQLLGVPKPMTPNAQLSTAQHSR</sequence>
<name>A0A4W3J638_CALMI</name>
<dbReference type="Gene3D" id="4.10.280.10">
    <property type="entry name" value="Helix-loop-helix DNA-binding domain"/>
    <property type="match status" value="1"/>
</dbReference>
<keyword evidence="7" id="KW-0804">Transcription</keyword>
<dbReference type="InterPro" id="IPR011598">
    <property type="entry name" value="bHLH_dom"/>
</dbReference>
<dbReference type="STRING" id="7868.ENSCMIP00000033653"/>
<dbReference type="GO" id="GO:0000981">
    <property type="term" value="F:DNA-binding transcription factor activity, RNA polymerase II-specific"/>
    <property type="evidence" value="ECO:0007669"/>
    <property type="project" value="TreeGrafter"/>
</dbReference>
<dbReference type="InParanoid" id="A0A4W3J638"/>
<dbReference type="Proteomes" id="UP000314986">
    <property type="component" value="Unassembled WGS sequence"/>
</dbReference>
<keyword evidence="4" id="KW-0744">Spermatogenesis</keyword>
<dbReference type="SMART" id="SM00353">
    <property type="entry name" value="HLH"/>
    <property type="match status" value="1"/>
</dbReference>
<keyword evidence="6" id="KW-0238">DNA-binding</keyword>
<evidence type="ECO:0000256" key="2">
    <source>
        <dbReference type="ARBA" id="ARBA00022473"/>
    </source>
</evidence>
<feature type="domain" description="BHLH" evidence="10">
    <location>
        <begin position="96"/>
        <end position="147"/>
    </location>
</feature>
<dbReference type="PANTHER" id="PTHR15402">
    <property type="entry name" value="TRANSCRIPTION FACTOR-LIKE 5 PROTEIN"/>
    <property type="match status" value="1"/>
</dbReference>
<keyword evidence="3" id="KW-0221">Differentiation</keyword>
<dbReference type="PROSITE" id="PS50888">
    <property type="entry name" value="BHLH"/>
    <property type="match status" value="1"/>
</dbReference>
<reference evidence="11" key="4">
    <citation type="submission" date="2025-08" db="UniProtKB">
        <authorList>
            <consortium name="Ensembl"/>
        </authorList>
    </citation>
    <scope>IDENTIFICATION</scope>
</reference>
<keyword evidence="2" id="KW-0217">Developmental protein</keyword>
<dbReference type="GO" id="GO:0030154">
    <property type="term" value="P:cell differentiation"/>
    <property type="evidence" value="ECO:0007669"/>
    <property type="project" value="UniProtKB-KW"/>
</dbReference>
<dbReference type="InterPro" id="IPR036638">
    <property type="entry name" value="HLH_DNA-bd_sf"/>
</dbReference>
<organism evidence="11 12">
    <name type="scientific">Callorhinchus milii</name>
    <name type="common">Ghost shark</name>
    <dbReference type="NCBI Taxonomy" id="7868"/>
    <lineage>
        <taxon>Eukaryota</taxon>
        <taxon>Metazoa</taxon>
        <taxon>Chordata</taxon>
        <taxon>Craniata</taxon>
        <taxon>Vertebrata</taxon>
        <taxon>Chondrichthyes</taxon>
        <taxon>Holocephali</taxon>
        <taxon>Chimaeriformes</taxon>
        <taxon>Callorhinchidae</taxon>
        <taxon>Callorhinchus</taxon>
    </lineage>
</organism>
<keyword evidence="8" id="KW-0539">Nucleus</keyword>
<feature type="region of interest" description="Disordered" evidence="9">
    <location>
        <begin position="225"/>
        <end position="251"/>
    </location>
</feature>
<evidence type="ECO:0000256" key="3">
    <source>
        <dbReference type="ARBA" id="ARBA00022782"/>
    </source>
</evidence>
<dbReference type="SUPFAM" id="SSF47459">
    <property type="entry name" value="HLH, helix-loop-helix DNA-binding domain"/>
    <property type="match status" value="1"/>
</dbReference>
<dbReference type="PANTHER" id="PTHR15402:SF4">
    <property type="entry name" value="SPERMATOGENESIS- AND OOGENESIS-SPECIFIC BASIC HELIX-LOOP-HELIX-CONTAINING PROTEIN 1"/>
    <property type="match status" value="1"/>
</dbReference>
<feature type="region of interest" description="Disordered" evidence="9">
    <location>
        <begin position="33"/>
        <end position="63"/>
    </location>
</feature>
<evidence type="ECO:0000256" key="4">
    <source>
        <dbReference type="ARBA" id="ARBA00022871"/>
    </source>
</evidence>
<feature type="region of interest" description="Disordered" evidence="9">
    <location>
        <begin position="179"/>
        <end position="201"/>
    </location>
</feature>
<evidence type="ECO:0000256" key="9">
    <source>
        <dbReference type="SAM" id="MobiDB-lite"/>
    </source>
</evidence>
<dbReference type="GeneTree" id="ENSGT00390000000656"/>
<protein>
    <recommendedName>
        <fullName evidence="10">BHLH domain-containing protein</fullName>
    </recommendedName>
</protein>
<reference evidence="11" key="5">
    <citation type="submission" date="2025-09" db="UniProtKB">
        <authorList>
            <consortium name="Ensembl"/>
        </authorList>
    </citation>
    <scope>IDENTIFICATION</scope>
</reference>
<keyword evidence="5" id="KW-0805">Transcription regulation</keyword>
<evidence type="ECO:0000256" key="8">
    <source>
        <dbReference type="ARBA" id="ARBA00023242"/>
    </source>
</evidence>
<gene>
    <name evidence="11" type="primary">LOC103184651</name>
</gene>
<evidence type="ECO:0000313" key="11">
    <source>
        <dbReference type="Ensembl" id="ENSCMIP00000033653.1"/>
    </source>
</evidence>
<reference evidence="12" key="3">
    <citation type="journal article" date="2014" name="Nature">
        <title>Elephant shark genome provides unique insights into gnathostome evolution.</title>
        <authorList>
            <consortium name="International Elephant Shark Genome Sequencing Consortium"/>
            <person name="Venkatesh B."/>
            <person name="Lee A.P."/>
            <person name="Ravi V."/>
            <person name="Maurya A.K."/>
            <person name="Lian M.M."/>
            <person name="Swann J.B."/>
            <person name="Ohta Y."/>
            <person name="Flajnik M.F."/>
            <person name="Sutoh Y."/>
            <person name="Kasahara M."/>
            <person name="Hoon S."/>
            <person name="Gangu V."/>
            <person name="Roy S.W."/>
            <person name="Irimia M."/>
            <person name="Korzh V."/>
            <person name="Kondrychyn I."/>
            <person name="Lim Z.W."/>
            <person name="Tay B.H."/>
            <person name="Tohari S."/>
            <person name="Kong K.W."/>
            <person name="Ho S."/>
            <person name="Lorente-Galdos B."/>
            <person name="Quilez J."/>
            <person name="Marques-Bonet T."/>
            <person name="Raney B.J."/>
            <person name="Ingham P.W."/>
            <person name="Tay A."/>
            <person name="Hillier L.W."/>
            <person name="Minx P."/>
            <person name="Boehm T."/>
            <person name="Wilson R.K."/>
            <person name="Brenner S."/>
            <person name="Warren W.C."/>
        </authorList>
    </citation>
    <scope>NUCLEOTIDE SEQUENCE [LARGE SCALE GENOMIC DNA]</scope>
</reference>
<dbReference type="GO" id="GO:0000978">
    <property type="term" value="F:RNA polymerase II cis-regulatory region sequence-specific DNA binding"/>
    <property type="evidence" value="ECO:0007669"/>
    <property type="project" value="TreeGrafter"/>
</dbReference>
<reference evidence="12" key="2">
    <citation type="journal article" date="2007" name="PLoS Biol.">
        <title>Survey sequencing and comparative analysis of the elephant shark (Callorhinchus milii) genome.</title>
        <authorList>
            <person name="Venkatesh B."/>
            <person name="Kirkness E.F."/>
            <person name="Loh Y.H."/>
            <person name="Halpern A.L."/>
            <person name="Lee A.P."/>
            <person name="Johnson J."/>
            <person name="Dandona N."/>
            <person name="Viswanathan L.D."/>
            <person name="Tay A."/>
            <person name="Venter J.C."/>
            <person name="Strausberg R.L."/>
            <person name="Brenner S."/>
        </authorList>
    </citation>
    <scope>NUCLEOTIDE SEQUENCE [LARGE SCALE GENOMIC DNA]</scope>
</reference>
<accession>A0A4W3J638</accession>
<dbReference type="Pfam" id="PF00010">
    <property type="entry name" value="HLH"/>
    <property type="match status" value="1"/>
</dbReference>
<dbReference type="GO" id="GO:0007283">
    <property type="term" value="P:spermatogenesis"/>
    <property type="evidence" value="ECO:0007669"/>
    <property type="project" value="UniProtKB-KW"/>
</dbReference>
<keyword evidence="12" id="KW-1185">Reference proteome</keyword>
<evidence type="ECO:0000256" key="7">
    <source>
        <dbReference type="ARBA" id="ARBA00023163"/>
    </source>
</evidence>
<dbReference type="CDD" id="cd18908">
    <property type="entry name" value="bHLH_SOHLH1_2"/>
    <property type="match status" value="1"/>
</dbReference>
<evidence type="ECO:0000256" key="1">
    <source>
        <dbReference type="ARBA" id="ARBA00004123"/>
    </source>
</evidence>
<dbReference type="GO" id="GO:0005634">
    <property type="term" value="C:nucleus"/>
    <property type="evidence" value="ECO:0007669"/>
    <property type="project" value="UniProtKB-SubCell"/>
</dbReference>
<evidence type="ECO:0000256" key="5">
    <source>
        <dbReference type="ARBA" id="ARBA00023015"/>
    </source>
</evidence>
<proteinExistence type="predicted"/>
<dbReference type="Ensembl" id="ENSCMIT00000034161.1">
    <property type="protein sequence ID" value="ENSCMIP00000033653.1"/>
    <property type="gene ID" value="ENSCMIG00000014353.1"/>
</dbReference>
<dbReference type="GO" id="GO:0046983">
    <property type="term" value="F:protein dimerization activity"/>
    <property type="evidence" value="ECO:0007669"/>
    <property type="project" value="InterPro"/>
</dbReference>
<feature type="compositionally biased region" description="Polar residues" evidence="9">
    <location>
        <begin position="225"/>
        <end position="246"/>
    </location>
</feature>
<reference evidence="12" key="1">
    <citation type="journal article" date="2006" name="Science">
        <title>Ancient noncoding elements conserved in the human genome.</title>
        <authorList>
            <person name="Venkatesh B."/>
            <person name="Kirkness E.F."/>
            <person name="Loh Y.H."/>
            <person name="Halpern A.L."/>
            <person name="Lee A.P."/>
            <person name="Johnson J."/>
            <person name="Dandona N."/>
            <person name="Viswanathan L.D."/>
            <person name="Tay A."/>
            <person name="Venter J.C."/>
            <person name="Strausberg R.L."/>
            <person name="Brenner S."/>
        </authorList>
    </citation>
    <scope>NUCLEOTIDE SEQUENCE [LARGE SCALE GENOMIC DNA]</scope>
</reference>
<evidence type="ECO:0000259" key="10">
    <source>
        <dbReference type="PROSITE" id="PS50888"/>
    </source>
</evidence>
<evidence type="ECO:0000313" key="12">
    <source>
        <dbReference type="Proteomes" id="UP000314986"/>
    </source>
</evidence>
<comment type="subcellular location">
    <subcellularLocation>
        <location evidence="1">Nucleus</location>
    </subcellularLocation>
</comment>
<dbReference type="AlphaFoldDB" id="A0A4W3J638"/>
<dbReference type="InterPro" id="IPR039583">
    <property type="entry name" value="TCFL5/SOLH1/2"/>
</dbReference>
<evidence type="ECO:0000256" key="6">
    <source>
        <dbReference type="ARBA" id="ARBA00023125"/>
    </source>
</evidence>